<evidence type="ECO:0000256" key="4">
    <source>
        <dbReference type="ARBA" id="ARBA00023163"/>
    </source>
</evidence>
<comment type="caution">
    <text evidence="6">The sequence shown here is derived from an EMBL/GenBank/DDBJ whole genome shotgun (WGS) entry which is preliminary data.</text>
</comment>
<dbReference type="GO" id="GO:0003700">
    <property type="term" value="F:DNA-binding transcription factor activity"/>
    <property type="evidence" value="ECO:0007669"/>
    <property type="project" value="InterPro"/>
</dbReference>
<dbReference type="CDD" id="cd00592">
    <property type="entry name" value="HTH_MerR-like"/>
    <property type="match status" value="1"/>
</dbReference>
<dbReference type="AlphaFoldDB" id="A0A329MMZ2"/>
<dbReference type="Gene3D" id="1.10.1660.10">
    <property type="match status" value="1"/>
</dbReference>
<protein>
    <submittedName>
        <fullName evidence="6">MerR family transcriptional regulator</fullName>
    </submittedName>
</protein>
<dbReference type="GO" id="GO:0003677">
    <property type="term" value="F:DNA binding"/>
    <property type="evidence" value="ECO:0007669"/>
    <property type="project" value="UniProtKB-KW"/>
</dbReference>
<dbReference type="InterPro" id="IPR000551">
    <property type="entry name" value="MerR-type_HTH_dom"/>
</dbReference>
<keyword evidence="2" id="KW-0805">Transcription regulation</keyword>
<keyword evidence="7" id="KW-1185">Reference proteome</keyword>
<keyword evidence="4" id="KW-0804">Transcription</keyword>
<proteinExistence type="predicted"/>
<feature type="domain" description="HTH merR-type" evidence="5">
    <location>
        <begin position="1"/>
        <end position="71"/>
    </location>
</feature>
<reference evidence="6 7" key="1">
    <citation type="journal article" date="2009" name="Int. J. Syst. Evol. Microbiol.">
        <title>Paenibacillus contaminans sp. nov., isolated from a contaminated laboratory plate.</title>
        <authorList>
            <person name="Chou J.H."/>
            <person name="Lee J.H."/>
            <person name="Lin M.C."/>
            <person name="Chang P.S."/>
            <person name="Arun A.B."/>
            <person name="Young C.C."/>
            <person name="Chen W.M."/>
        </authorList>
    </citation>
    <scope>NUCLEOTIDE SEQUENCE [LARGE SCALE GENOMIC DNA]</scope>
    <source>
        <strain evidence="6 7">CKOBP-6</strain>
    </source>
</reference>
<gene>
    <name evidence="6" type="ORF">DQG23_10735</name>
</gene>
<organism evidence="6 7">
    <name type="scientific">Paenibacillus contaminans</name>
    <dbReference type="NCBI Taxonomy" id="450362"/>
    <lineage>
        <taxon>Bacteria</taxon>
        <taxon>Bacillati</taxon>
        <taxon>Bacillota</taxon>
        <taxon>Bacilli</taxon>
        <taxon>Bacillales</taxon>
        <taxon>Paenibacillaceae</taxon>
        <taxon>Paenibacillus</taxon>
    </lineage>
</organism>
<keyword evidence="1" id="KW-0678">Repressor</keyword>
<keyword evidence="3" id="KW-0238">DNA-binding</keyword>
<dbReference type="SUPFAM" id="SSF46955">
    <property type="entry name" value="Putative DNA-binding domain"/>
    <property type="match status" value="1"/>
</dbReference>
<dbReference type="PANTHER" id="PTHR30204:SF69">
    <property type="entry name" value="MERR-FAMILY TRANSCRIPTIONAL REGULATOR"/>
    <property type="match status" value="1"/>
</dbReference>
<dbReference type="Pfam" id="PF13411">
    <property type="entry name" value="MerR_1"/>
    <property type="match status" value="1"/>
</dbReference>
<dbReference type="PANTHER" id="PTHR30204">
    <property type="entry name" value="REDOX-CYCLING DRUG-SENSING TRANSCRIPTIONAL ACTIVATOR SOXR"/>
    <property type="match status" value="1"/>
</dbReference>
<evidence type="ECO:0000259" key="5">
    <source>
        <dbReference type="PROSITE" id="PS50937"/>
    </source>
</evidence>
<evidence type="ECO:0000256" key="3">
    <source>
        <dbReference type="ARBA" id="ARBA00023125"/>
    </source>
</evidence>
<evidence type="ECO:0000313" key="6">
    <source>
        <dbReference type="EMBL" id="RAV21134.1"/>
    </source>
</evidence>
<dbReference type="InterPro" id="IPR047057">
    <property type="entry name" value="MerR_fam"/>
</dbReference>
<evidence type="ECO:0000313" key="7">
    <source>
        <dbReference type="Proteomes" id="UP000250369"/>
    </source>
</evidence>
<dbReference type="Proteomes" id="UP000250369">
    <property type="component" value="Unassembled WGS sequence"/>
</dbReference>
<dbReference type="EMBL" id="QMFB01000005">
    <property type="protein sequence ID" value="RAV21134.1"/>
    <property type="molecule type" value="Genomic_DNA"/>
</dbReference>
<dbReference type="PROSITE" id="PS50937">
    <property type="entry name" value="HTH_MERR_2"/>
    <property type="match status" value="1"/>
</dbReference>
<sequence length="298" mass="34932">MIRMLISEVMKTCGLTKKAINYYEQQGLLALQYDHNGYRKFEEKDVGILKVIAVLRKLGMSISDIKTIIMSGDRRKLLQQYKAQKEMTIRQAQAQYECLQYLLESDTSLEEIFHEIDDRLEGTVNMKDKLLQAFPGVYGEYLYIHFGKFLDEKLDNGDKIEAYHRIVEFLDQADPLELPADLQRYVTDVFESLSKTDLKEMDEAMNSAIDDIDRFIAEHKETLVSYALYRNSKEYESSPAYRLQQALLEFQKTNGYYDVFIVNMKIVSDSYRKYQEKLQAANERFLAEYADTFFPSEQ</sequence>
<evidence type="ECO:0000256" key="2">
    <source>
        <dbReference type="ARBA" id="ARBA00023015"/>
    </source>
</evidence>
<name>A0A329MMZ2_9BACL</name>
<accession>A0A329MMZ2</accession>
<dbReference type="InterPro" id="IPR009061">
    <property type="entry name" value="DNA-bd_dom_put_sf"/>
</dbReference>
<dbReference type="SMART" id="SM00422">
    <property type="entry name" value="HTH_MERR"/>
    <property type="match status" value="1"/>
</dbReference>
<evidence type="ECO:0000256" key="1">
    <source>
        <dbReference type="ARBA" id="ARBA00022491"/>
    </source>
</evidence>